<evidence type="ECO:0008006" key="3">
    <source>
        <dbReference type="Google" id="ProtNLM"/>
    </source>
</evidence>
<dbReference type="AlphaFoldDB" id="A0A328VU69"/>
<organism evidence="1 2">
    <name type="scientific">Thermogemmatispora tikiterensis</name>
    <dbReference type="NCBI Taxonomy" id="1825093"/>
    <lineage>
        <taxon>Bacteria</taxon>
        <taxon>Bacillati</taxon>
        <taxon>Chloroflexota</taxon>
        <taxon>Ktedonobacteria</taxon>
        <taxon>Thermogemmatisporales</taxon>
        <taxon>Thermogemmatisporaceae</taxon>
        <taxon>Thermogemmatispora</taxon>
    </lineage>
</organism>
<keyword evidence="2" id="KW-1185">Reference proteome</keyword>
<comment type="caution">
    <text evidence="1">The sequence shown here is derived from an EMBL/GenBank/DDBJ whole genome shotgun (WGS) entry which is preliminary data.</text>
</comment>
<evidence type="ECO:0000313" key="1">
    <source>
        <dbReference type="EMBL" id="RAQ97645.1"/>
    </source>
</evidence>
<dbReference type="PANTHER" id="PTHR36439">
    <property type="entry name" value="BLL4334 PROTEIN"/>
    <property type="match status" value="1"/>
</dbReference>
<dbReference type="Gene3D" id="3.30.70.1280">
    <property type="entry name" value="SP0830-like domains"/>
    <property type="match status" value="1"/>
</dbReference>
<gene>
    <name evidence="1" type="ORF">A4R35_19055</name>
</gene>
<dbReference type="Pfam" id="PF08002">
    <property type="entry name" value="DUF1697"/>
    <property type="match status" value="1"/>
</dbReference>
<reference evidence="1 2" key="1">
    <citation type="submission" date="2016-08" db="EMBL/GenBank/DDBJ databases">
        <title>Analysis of Carbohydrate Active Enzymes in Thermogemmatispora T81 Reveals Carbohydrate Degradation Ability.</title>
        <authorList>
            <person name="Tomazini A."/>
            <person name="Lal S."/>
            <person name="Stott M."/>
            <person name="Henrissat B."/>
            <person name="Polikarpov I."/>
            <person name="Sparling R."/>
            <person name="Levin D.B."/>
        </authorList>
    </citation>
    <scope>NUCLEOTIDE SEQUENCE [LARGE SCALE GENOMIC DNA]</scope>
    <source>
        <strain evidence="1 2">T81</strain>
    </source>
</reference>
<dbReference type="EMBL" id="MCIF01000002">
    <property type="protein sequence ID" value="RAQ97645.1"/>
    <property type="molecule type" value="Genomic_DNA"/>
</dbReference>
<dbReference type="InterPro" id="IPR012545">
    <property type="entry name" value="DUF1697"/>
</dbReference>
<sequence length="190" mass="20892">MTSYVAFFRALNVGGHGVVSMPALRRMHEALGLQAVSTYIQTGNVLFTSDEGDALSLARQIEERFLQEFGFASRVALRSAADLEETMRANPFLREAEQAPERLVVLFLVATPLPEANTALQGLATAGPEQLQLSARGQELYVWYAGGIGRSKLTTLALERALGCPVTGRSWKTLLQIEQLLQQRQESERA</sequence>
<dbReference type="PIRSF" id="PIRSF008502">
    <property type="entry name" value="UCP008502"/>
    <property type="match status" value="1"/>
</dbReference>
<name>A0A328VU69_9CHLR</name>
<protein>
    <recommendedName>
        <fullName evidence="3">DUF1697 domain-containing protein</fullName>
    </recommendedName>
</protein>
<dbReference type="SUPFAM" id="SSF160379">
    <property type="entry name" value="SP0830-like"/>
    <property type="match status" value="1"/>
</dbReference>
<dbReference type="OrthoDB" id="9806494at2"/>
<dbReference type="PANTHER" id="PTHR36439:SF1">
    <property type="entry name" value="DUF1697 DOMAIN-CONTAINING PROTEIN"/>
    <property type="match status" value="1"/>
</dbReference>
<proteinExistence type="predicted"/>
<accession>A0A328VU69</accession>
<evidence type="ECO:0000313" key="2">
    <source>
        <dbReference type="Proteomes" id="UP000248706"/>
    </source>
</evidence>
<dbReference type="Proteomes" id="UP000248706">
    <property type="component" value="Unassembled WGS sequence"/>
</dbReference>
<dbReference type="RefSeq" id="WP_112432190.1">
    <property type="nucleotide sequence ID" value="NZ_MCIF01000002.1"/>
</dbReference>